<dbReference type="InterPro" id="IPR015890">
    <property type="entry name" value="Chorismate_C"/>
</dbReference>
<comment type="caution">
    <text evidence="3">The sequence shown here is derived from an EMBL/GenBank/DDBJ whole genome shotgun (WGS) entry which is preliminary data.</text>
</comment>
<evidence type="ECO:0000313" key="3">
    <source>
        <dbReference type="EMBL" id="GAA1692500.1"/>
    </source>
</evidence>
<keyword evidence="4" id="KW-1185">Reference proteome</keyword>
<dbReference type="PANTHER" id="PTHR11236:SF9">
    <property type="entry name" value="ANTHRANILATE SYNTHASE COMPONENT 1"/>
    <property type="match status" value="1"/>
</dbReference>
<dbReference type="Proteomes" id="UP001501690">
    <property type="component" value="Unassembled WGS sequence"/>
</dbReference>
<dbReference type="Pfam" id="PF00425">
    <property type="entry name" value="Chorismate_bind"/>
    <property type="match status" value="1"/>
</dbReference>
<dbReference type="InterPro" id="IPR005801">
    <property type="entry name" value="ADC_synthase"/>
</dbReference>
<proteinExistence type="predicted"/>
<dbReference type="InterPro" id="IPR019999">
    <property type="entry name" value="Anth_synth_I-like"/>
</dbReference>
<organism evidence="3 4">
    <name type="scientific">Microbacterium sediminicola</name>
    <dbReference type="NCBI Taxonomy" id="415210"/>
    <lineage>
        <taxon>Bacteria</taxon>
        <taxon>Bacillati</taxon>
        <taxon>Actinomycetota</taxon>
        <taxon>Actinomycetes</taxon>
        <taxon>Micrococcales</taxon>
        <taxon>Microbacteriaceae</taxon>
        <taxon>Microbacterium</taxon>
    </lineage>
</organism>
<gene>
    <name evidence="3" type="ORF">GCM10009808_07050</name>
</gene>
<dbReference type="SUPFAM" id="SSF56322">
    <property type="entry name" value="ADC synthase"/>
    <property type="match status" value="1"/>
</dbReference>
<evidence type="ECO:0000259" key="2">
    <source>
        <dbReference type="Pfam" id="PF00425"/>
    </source>
</evidence>
<feature type="region of interest" description="Disordered" evidence="1">
    <location>
        <begin position="139"/>
        <end position="158"/>
    </location>
</feature>
<protein>
    <recommendedName>
        <fullName evidence="2">Chorismate-utilising enzyme C-terminal domain-containing protein</fullName>
    </recommendedName>
</protein>
<sequence length="429" mass="45511">MSVVLSVSTLVGAAASITPEQVFVGWAAEFPFCYWLDAGRDADAESSWVGVGEPASIADIRAVRVHPAPSSPAEGWVGWFAYESGAARAGAPVHLDGAGEDAWMRTTAAVEFAPAGGAIRVHAETPELAEALAERLSALGPPEPAPEVTPQTQASSRHRPEEYAALIEACREAIRLGDAYQLCLTTRFEMAVDVDPVDAYRRLRAASRAPHGGVIRMADRWLLSASPEQFLAVEDGRIRTDPIKGTRPRGVQQDADAALAEELRSDVKERAENVMIVDLMRNDLTRVCTTGSVTVQRLFEVESHPAVHQLVSTVTGNLVEGVGVGDILDAAFPAGSMTGAPKLSAMTILHRLEGHARGLFAGAFGWVGHSGQMRLAMVIRSVVIEPGRVYVGAGGGITWLSDPAFEVAEVGLKARAPLAAVGVLPPHGW</sequence>
<evidence type="ECO:0000313" key="4">
    <source>
        <dbReference type="Proteomes" id="UP001501690"/>
    </source>
</evidence>
<dbReference type="PANTHER" id="PTHR11236">
    <property type="entry name" value="AMINOBENZOATE/ANTHRANILATE SYNTHASE"/>
    <property type="match status" value="1"/>
</dbReference>
<dbReference type="EMBL" id="BAAAPL010000001">
    <property type="protein sequence ID" value="GAA1692500.1"/>
    <property type="molecule type" value="Genomic_DNA"/>
</dbReference>
<name>A0ABN2HSR5_9MICO</name>
<reference evidence="3 4" key="1">
    <citation type="journal article" date="2019" name="Int. J. Syst. Evol. Microbiol.">
        <title>The Global Catalogue of Microorganisms (GCM) 10K type strain sequencing project: providing services to taxonomists for standard genome sequencing and annotation.</title>
        <authorList>
            <consortium name="The Broad Institute Genomics Platform"/>
            <consortium name="The Broad Institute Genome Sequencing Center for Infectious Disease"/>
            <person name="Wu L."/>
            <person name="Ma J."/>
        </authorList>
    </citation>
    <scope>NUCLEOTIDE SEQUENCE [LARGE SCALE GENOMIC DNA]</scope>
    <source>
        <strain evidence="3 4">JCM 15577</strain>
    </source>
</reference>
<dbReference type="PRINTS" id="PR00095">
    <property type="entry name" value="ANTSNTHASEI"/>
</dbReference>
<dbReference type="Gene3D" id="3.60.120.10">
    <property type="entry name" value="Anthranilate synthase"/>
    <property type="match status" value="1"/>
</dbReference>
<evidence type="ECO:0000256" key="1">
    <source>
        <dbReference type="SAM" id="MobiDB-lite"/>
    </source>
</evidence>
<feature type="domain" description="Chorismate-utilising enzyme C-terminal" evidence="2">
    <location>
        <begin position="160"/>
        <end position="413"/>
    </location>
</feature>
<accession>A0ABN2HSR5</accession>